<dbReference type="EMBL" id="VCEJ01000004">
    <property type="protein sequence ID" value="TLV00822.1"/>
    <property type="molecule type" value="Genomic_DNA"/>
</dbReference>
<accession>A0A5R9KWZ7</accession>
<keyword evidence="1" id="KW-0732">Signal</keyword>
<dbReference type="Proteomes" id="UP000306402">
    <property type="component" value="Unassembled WGS sequence"/>
</dbReference>
<evidence type="ECO:0000256" key="1">
    <source>
        <dbReference type="SAM" id="SignalP"/>
    </source>
</evidence>
<dbReference type="RefSeq" id="WP_138366196.1">
    <property type="nucleotide sequence ID" value="NZ_VCEJ01000004.1"/>
</dbReference>
<evidence type="ECO:0000313" key="3">
    <source>
        <dbReference type="EMBL" id="TLV00822.1"/>
    </source>
</evidence>
<organism evidence="3 4">
    <name type="scientific">Dyadobacter luticola</name>
    <dbReference type="NCBI Taxonomy" id="1979387"/>
    <lineage>
        <taxon>Bacteria</taxon>
        <taxon>Pseudomonadati</taxon>
        <taxon>Bacteroidota</taxon>
        <taxon>Cytophagia</taxon>
        <taxon>Cytophagales</taxon>
        <taxon>Spirosomataceae</taxon>
        <taxon>Dyadobacter</taxon>
    </lineage>
</organism>
<evidence type="ECO:0000259" key="2">
    <source>
        <dbReference type="SMART" id="SM00867"/>
    </source>
</evidence>
<feature type="domain" description="Lipid/polyisoprenoid-binding YceI-like" evidence="2">
    <location>
        <begin position="24"/>
        <end position="178"/>
    </location>
</feature>
<gene>
    <name evidence="3" type="ORF">FEN17_15195</name>
</gene>
<evidence type="ECO:0000313" key="4">
    <source>
        <dbReference type="Proteomes" id="UP000306402"/>
    </source>
</evidence>
<comment type="caution">
    <text evidence="3">The sequence shown here is derived from an EMBL/GenBank/DDBJ whole genome shotgun (WGS) entry which is preliminary data.</text>
</comment>
<feature type="signal peptide" evidence="1">
    <location>
        <begin position="1"/>
        <end position="22"/>
    </location>
</feature>
<dbReference type="Gene3D" id="2.40.128.110">
    <property type="entry name" value="Lipid/polyisoprenoid-binding, YceI-like"/>
    <property type="match status" value="1"/>
</dbReference>
<protein>
    <submittedName>
        <fullName evidence="3">YceI family protein</fullName>
    </submittedName>
</protein>
<dbReference type="PANTHER" id="PTHR34406:SF1">
    <property type="entry name" value="PROTEIN YCEI"/>
    <property type="match status" value="1"/>
</dbReference>
<dbReference type="OrthoDB" id="9811006at2"/>
<dbReference type="AlphaFoldDB" id="A0A5R9KWZ7"/>
<dbReference type="PANTHER" id="PTHR34406">
    <property type="entry name" value="PROTEIN YCEI"/>
    <property type="match status" value="1"/>
</dbReference>
<dbReference type="SUPFAM" id="SSF101874">
    <property type="entry name" value="YceI-like"/>
    <property type="match status" value="1"/>
</dbReference>
<sequence length="178" mass="19797">MNVLQKLTLVIVVVFASLNASAQTSKVVSGTTDFSVKFIMGTCHGTFDGPRGSAVFDEKQVGASSFDLKINASSFKTNSSTRDKDMKSDKYFYVEKYPDIHFKSSKVEKKDSKYLATGTLTMRDVSKTVSLPFEAKKNADGGYTLTSTFDINRLDYKIGRKDWKLKDIVTVDLKANIK</sequence>
<dbReference type="SMART" id="SM00867">
    <property type="entry name" value="YceI"/>
    <property type="match status" value="1"/>
</dbReference>
<dbReference type="Pfam" id="PF04264">
    <property type="entry name" value="YceI"/>
    <property type="match status" value="1"/>
</dbReference>
<reference evidence="3 4" key="1">
    <citation type="submission" date="2019-05" db="EMBL/GenBank/DDBJ databases">
        <authorList>
            <person name="Qu J.-H."/>
        </authorList>
    </citation>
    <scope>NUCLEOTIDE SEQUENCE [LARGE SCALE GENOMIC DNA]</scope>
    <source>
        <strain evidence="3 4">T17</strain>
    </source>
</reference>
<dbReference type="InterPro" id="IPR036761">
    <property type="entry name" value="TTHA0802/YceI-like_sf"/>
</dbReference>
<keyword evidence="4" id="KW-1185">Reference proteome</keyword>
<proteinExistence type="predicted"/>
<name>A0A5R9KWZ7_9BACT</name>
<dbReference type="InterPro" id="IPR007372">
    <property type="entry name" value="Lipid/polyisoprenoid-bd_YceI"/>
</dbReference>
<feature type="chain" id="PRO_5024457463" evidence="1">
    <location>
        <begin position="23"/>
        <end position="178"/>
    </location>
</feature>